<evidence type="ECO:0000313" key="2">
    <source>
        <dbReference type="EMBL" id="TKJ79309.1"/>
    </source>
</evidence>
<comment type="caution">
    <text evidence="2">The sequence shown here is derived from an EMBL/GenBank/DDBJ whole genome shotgun (WGS) entry which is preliminary data.</text>
</comment>
<reference evidence="2 3" key="1">
    <citation type="journal article" date="2019" name="Sci. Rep.">
        <title>Differences in resource use lead to coexistence of seed-transmitted microbial populations.</title>
        <authorList>
            <person name="Torres-Cortes G."/>
            <person name="Garcia B.J."/>
            <person name="Compant S."/>
            <person name="Rezki S."/>
            <person name="Jones P."/>
            <person name="Preveaux A."/>
            <person name="Briand M."/>
            <person name="Roulet A."/>
            <person name="Bouchez O."/>
            <person name="Jacobson D."/>
            <person name="Barret M."/>
        </authorList>
    </citation>
    <scope>NUCLEOTIDE SEQUENCE [LARGE SCALE GENOMIC DNA]</scope>
    <source>
        <strain evidence="2 3">CFBP13511</strain>
    </source>
</reference>
<dbReference type="Pfam" id="PF13953">
    <property type="entry name" value="PapC_C"/>
    <property type="match status" value="1"/>
</dbReference>
<dbReference type="Proteomes" id="UP000306393">
    <property type="component" value="Unassembled WGS sequence"/>
</dbReference>
<dbReference type="RefSeq" id="WP_137270308.1">
    <property type="nucleotide sequence ID" value="NZ_QGAC01000079.1"/>
</dbReference>
<evidence type="ECO:0000259" key="1">
    <source>
        <dbReference type="Pfam" id="PF13953"/>
    </source>
</evidence>
<organism evidence="2 3">
    <name type="scientific">Erwinia persicina</name>
    <dbReference type="NCBI Taxonomy" id="55211"/>
    <lineage>
        <taxon>Bacteria</taxon>
        <taxon>Pseudomonadati</taxon>
        <taxon>Pseudomonadota</taxon>
        <taxon>Gammaproteobacteria</taxon>
        <taxon>Enterobacterales</taxon>
        <taxon>Erwiniaceae</taxon>
        <taxon>Erwinia</taxon>
    </lineage>
</organism>
<feature type="non-terminal residue" evidence="2">
    <location>
        <position position="1"/>
    </location>
</feature>
<protein>
    <recommendedName>
        <fullName evidence="1">PapC-like C-terminal domain-containing protein</fullName>
    </recommendedName>
</protein>
<sequence>DDTGEVYMTGVPMKGVLEMVWGSGDRDKCQVPYALPAGSESLPVVRMSLECITLKKANK</sequence>
<proteinExistence type="predicted"/>
<feature type="domain" description="PapC-like C-terminal" evidence="1">
    <location>
        <begin position="2"/>
        <end position="37"/>
    </location>
</feature>
<dbReference type="Gene3D" id="2.60.40.2070">
    <property type="match status" value="1"/>
</dbReference>
<dbReference type="InterPro" id="IPR043142">
    <property type="entry name" value="PapC-like_C_sf"/>
</dbReference>
<dbReference type="InterPro" id="IPR025949">
    <property type="entry name" value="PapC-like_C"/>
</dbReference>
<gene>
    <name evidence="2" type="ORF">EpCFBP13511_24490</name>
</gene>
<accession>A0A4U3EIY1</accession>
<name>A0A4U3EIY1_9GAMM</name>
<evidence type="ECO:0000313" key="3">
    <source>
        <dbReference type="Proteomes" id="UP000306393"/>
    </source>
</evidence>
<dbReference type="EMBL" id="QGAC01000079">
    <property type="protein sequence ID" value="TKJ79309.1"/>
    <property type="molecule type" value="Genomic_DNA"/>
</dbReference>
<dbReference type="AlphaFoldDB" id="A0A4U3EIY1"/>